<dbReference type="HOGENOM" id="CLU_1696130_0_0_1"/>
<dbReference type="OrthoDB" id="5406275at2759"/>
<gene>
    <name evidence="1" type="ORF">PFICI_04392</name>
</gene>
<reference evidence="2" key="1">
    <citation type="journal article" date="2015" name="BMC Genomics">
        <title>Genomic and transcriptomic analysis of the endophytic fungus Pestalotiopsis fici reveals its lifestyle and high potential for synthesis of natural products.</title>
        <authorList>
            <person name="Wang X."/>
            <person name="Zhang X."/>
            <person name="Liu L."/>
            <person name="Xiang M."/>
            <person name="Wang W."/>
            <person name="Sun X."/>
            <person name="Che Y."/>
            <person name="Guo L."/>
            <person name="Liu G."/>
            <person name="Guo L."/>
            <person name="Wang C."/>
            <person name="Yin W.B."/>
            <person name="Stadler M."/>
            <person name="Zhang X."/>
            <person name="Liu X."/>
        </authorList>
    </citation>
    <scope>NUCLEOTIDE SEQUENCE [LARGE SCALE GENOMIC DNA]</scope>
    <source>
        <strain evidence="2">W106-1 / CGMCC3.15140</strain>
    </source>
</reference>
<keyword evidence="2" id="KW-1185">Reference proteome</keyword>
<dbReference type="InParanoid" id="W3XBE6"/>
<dbReference type="KEGG" id="pfy:PFICI_04392"/>
<dbReference type="RefSeq" id="XP_007831164.1">
    <property type="nucleotide sequence ID" value="XM_007832973.1"/>
</dbReference>
<dbReference type="GeneID" id="19269405"/>
<dbReference type="AlphaFoldDB" id="W3XBE6"/>
<evidence type="ECO:0000313" key="2">
    <source>
        <dbReference type="Proteomes" id="UP000030651"/>
    </source>
</evidence>
<name>W3XBE6_PESFW</name>
<protein>
    <submittedName>
        <fullName evidence="1">Uncharacterized protein</fullName>
    </submittedName>
</protein>
<dbReference type="Proteomes" id="UP000030651">
    <property type="component" value="Unassembled WGS sequence"/>
</dbReference>
<dbReference type="EMBL" id="KI912111">
    <property type="protein sequence ID" value="ETS82516.1"/>
    <property type="molecule type" value="Genomic_DNA"/>
</dbReference>
<sequence length="155" mass="17130">MAHHGNFVLFKDVSGLYLKVDRRCIQEGLLLVDKLNISNIDENVKDNVYFREQRKRLSEFCAKAEEFVHSVVKAKQQEIISGLKKRIAGIGSPIEKFPAEFQPDRKAIESVQNGAGITQSLTKSECAAKPSPINAIVAGQDDEAAVALGDDDEEM</sequence>
<organism evidence="1 2">
    <name type="scientific">Pestalotiopsis fici (strain W106-1 / CGMCC3.15140)</name>
    <dbReference type="NCBI Taxonomy" id="1229662"/>
    <lineage>
        <taxon>Eukaryota</taxon>
        <taxon>Fungi</taxon>
        <taxon>Dikarya</taxon>
        <taxon>Ascomycota</taxon>
        <taxon>Pezizomycotina</taxon>
        <taxon>Sordariomycetes</taxon>
        <taxon>Xylariomycetidae</taxon>
        <taxon>Amphisphaeriales</taxon>
        <taxon>Sporocadaceae</taxon>
        <taxon>Pestalotiopsis</taxon>
    </lineage>
</organism>
<proteinExistence type="predicted"/>
<evidence type="ECO:0000313" key="1">
    <source>
        <dbReference type="EMBL" id="ETS82516.1"/>
    </source>
</evidence>
<accession>W3XBE6</accession>